<keyword evidence="1" id="KW-1133">Transmembrane helix</keyword>
<name>A0A508AN05_9GAMM</name>
<dbReference type="SUPFAM" id="SSF55073">
    <property type="entry name" value="Nucleotide cyclase"/>
    <property type="match status" value="1"/>
</dbReference>
<feature type="signal peptide" evidence="2">
    <location>
        <begin position="1"/>
        <end position="20"/>
    </location>
</feature>
<evidence type="ECO:0000313" key="4">
    <source>
        <dbReference type="EMBL" id="TQD50857.1"/>
    </source>
</evidence>
<organism evidence="4 5">
    <name type="scientific">Marilutibacter aestuarii</name>
    <dbReference type="NCBI Taxonomy" id="1706195"/>
    <lineage>
        <taxon>Bacteria</taxon>
        <taxon>Pseudomonadati</taxon>
        <taxon>Pseudomonadota</taxon>
        <taxon>Gammaproteobacteria</taxon>
        <taxon>Lysobacterales</taxon>
        <taxon>Lysobacteraceae</taxon>
        <taxon>Marilutibacter</taxon>
    </lineage>
</organism>
<dbReference type="InterPro" id="IPR000160">
    <property type="entry name" value="GGDEF_dom"/>
</dbReference>
<dbReference type="PANTHER" id="PTHR46663">
    <property type="entry name" value="DIGUANYLATE CYCLASE DGCT-RELATED"/>
    <property type="match status" value="1"/>
</dbReference>
<feature type="transmembrane region" description="Helical" evidence="1">
    <location>
        <begin position="267"/>
        <end position="285"/>
    </location>
</feature>
<dbReference type="AlphaFoldDB" id="A0A508AN05"/>
<evidence type="ECO:0000313" key="5">
    <source>
        <dbReference type="Proteomes" id="UP000318212"/>
    </source>
</evidence>
<dbReference type="InterPro" id="IPR043128">
    <property type="entry name" value="Rev_trsase/Diguanyl_cyclase"/>
</dbReference>
<feature type="chain" id="PRO_5021358790" evidence="2">
    <location>
        <begin position="21"/>
        <end position="568"/>
    </location>
</feature>
<dbReference type="EMBL" id="VICE01000028">
    <property type="protein sequence ID" value="TQD50857.1"/>
    <property type="molecule type" value="Genomic_DNA"/>
</dbReference>
<evidence type="ECO:0000259" key="3">
    <source>
        <dbReference type="PROSITE" id="PS50887"/>
    </source>
</evidence>
<dbReference type="SMART" id="SM00267">
    <property type="entry name" value="GGDEF"/>
    <property type="match status" value="1"/>
</dbReference>
<dbReference type="Gene3D" id="3.30.70.270">
    <property type="match status" value="1"/>
</dbReference>
<dbReference type="OrthoDB" id="6013067at2"/>
<feature type="transmembrane region" description="Helical" evidence="1">
    <location>
        <begin position="198"/>
        <end position="217"/>
    </location>
</feature>
<dbReference type="PROSITE" id="PS50887">
    <property type="entry name" value="GGDEF"/>
    <property type="match status" value="1"/>
</dbReference>
<evidence type="ECO:0000256" key="2">
    <source>
        <dbReference type="SAM" id="SignalP"/>
    </source>
</evidence>
<keyword evidence="2" id="KW-0732">Signal</keyword>
<proteinExistence type="predicted"/>
<dbReference type="PANTHER" id="PTHR46663:SF2">
    <property type="entry name" value="GGDEF DOMAIN-CONTAINING PROTEIN"/>
    <property type="match status" value="1"/>
</dbReference>
<dbReference type="InterPro" id="IPR029787">
    <property type="entry name" value="Nucleotide_cyclase"/>
</dbReference>
<reference evidence="4 5" key="1">
    <citation type="submission" date="2019-06" db="EMBL/GenBank/DDBJ databases">
        <title>Lysobacter alkalisoli sp. nov. isolated from saline soil.</title>
        <authorList>
            <person name="Sun J.-Q."/>
            <person name="Xu L."/>
        </authorList>
    </citation>
    <scope>NUCLEOTIDE SEQUENCE [LARGE SCALE GENOMIC DNA]</scope>
    <source>
        <strain evidence="4 5">JCM 31130</strain>
    </source>
</reference>
<accession>A0A508AN05</accession>
<feature type="transmembrane region" description="Helical" evidence="1">
    <location>
        <begin position="171"/>
        <end position="191"/>
    </location>
</feature>
<feature type="transmembrane region" description="Helical" evidence="1">
    <location>
        <begin position="325"/>
        <end position="346"/>
    </location>
</feature>
<feature type="transmembrane region" description="Helical" evidence="1">
    <location>
        <begin position="291"/>
        <end position="313"/>
    </location>
</feature>
<dbReference type="Proteomes" id="UP000318212">
    <property type="component" value="Unassembled WGS sequence"/>
</dbReference>
<feature type="transmembrane region" description="Helical" evidence="1">
    <location>
        <begin position="352"/>
        <end position="372"/>
    </location>
</feature>
<dbReference type="RefSeq" id="WP_141517343.1">
    <property type="nucleotide sequence ID" value="NZ_VICE01000028.1"/>
</dbReference>
<dbReference type="CDD" id="cd01949">
    <property type="entry name" value="GGDEF"/>
    <property type="match status" value="1"/>
</dbReference>
<dbReference type="InterPro" id="IPR052163">
    <property type="entry name" value="DGC-Regulatory_Protein"/>
</dbReference>
<feature type="domain" description="GGDEF" evidence="3">
    <location>
        <begin position="420"/>
        <end position="551"/>
    </location>
</feature>
<protein>
    <submittedName>
        <fullName evidence="4">Diguanylate cyclase</fullName>
    </submittedName>
</protein>
<evidence type="ECO:0000256" key="1">
    <source>
        <dbReference type="SAM" id="Phobius"/>
    </source>
</evidence>
<keyword evidence="1" id="KW-0812">Transmembrane</keyword>
<dbReference type="InterPro" id="IPR011623">
    <property type="entry name" value="7TMR_DISM_rcpt_extracell_dom1"/>
</dbReference>
<dbReference type="NCBIfam" id="TIGR00254">
    <property type="entry name" value="GGDEF"/>
    <property type="match status" value="1"/>
</dbReference>
<sequence>MRIALALLLALVGCAWPAMAPAQALKVELLHTEQELRTPPAVAPVQRRLVAPAPGEAVRLPLQRRQTGYWLRLTTDIPIPADRPLALVLDGPRSLGPVTFYPPAAEPVLVEQGEGAESHLLRRGWHLPLPEGWPPASVAYLRVNGTSSQPLTLALMDVDRVILAERQQARVSSAVFTTLMLMAIFMVGLWVAFRDLLYMSYAAYLVAIAAYAMLLSGDASEIRVLALLDASGALGRYALATLAVALQLIFTIRFLELDRLMPRRAKVLHVGVWLHFALLAVLLVGREHVYGWFYLASNGLLLLVLPFAVVIAVQAWQKGAALAGYFLIGWTPLLSVVLMLVCHQFGLVDLPWAQRLLPLAAVLQSAVLALALSQHAANRHRVALLARQSIERDPLTGALNRNAITEMLAAWGQIGHLGASDYGVLLIDLDDFSEVNQKHGYLVGDTVMQQVLARIRGLVRPDDTVARMESDMFAVVSECHRDDCEQLAHRLVEGFQRRAFSVDGVDVPVSISIGLAMSIRGESVDAFIARAEAAMQSARIAGHSSVGLAADTNAVRARRRRGASATPG</sequence>
<dbReference type="Pfam" id="PF07695">
    <property type="entry name" value="7TMR-DISM_7TM"/>
    <property type="match status" value="1"/>
</dbReference>
<comment type="caution">
    <text evidence="4">The sequence shown here is derived from an EMBL/GenBank/DDBJ whole genome shotgun (WGS) entry which is preliminary data.</text>
</comment>
<feature type="transmembrane region" description="Helical" evidence="1">
    <location>
        <begin position="237"/>
        <end position="255"/>
    </location>
</feature>
<gene>
    <name evidence="4" type="ORF">FKV25_03140</name>
</gene>
<keyword evidence="5" id="KW-1185">Reference proteome</keyword>
<dbReference type="Pfam" id="PF00990">
    <property type="entry name" value="GGDEF"/>
    <property type="match status" value="1"/>
</dbReference>
<keyword evidence="1" id="KW-0472">Membrane</keyword>